<comment type="pathway">
    <text evidence="2">Amino-acid biosynthesis; L-serine biosynthesis; L-serine from 3-phospho-D-glycerate: step 3/3.</text>
</comment>
<name>G8BNT8_TETPH</name>
<evidence type="ECO:0000256" key="6">
    <source>
        <dbReference type="ARBA" id="ARBA00022723"/>
    </source>
</evidence>
<dbReference type="SFLD" id="SFLDF00029">
    <property type="entry name" value="phosphoserine_phosphatase"/>
    <property type="match status" value="1"/>
</dbReference>
<proteinExistence type="inferred from homology"/>
<evidence type="ECO:0000256" key="2">
    <source>
        <dbReference type="ARBA" id="ARBA00005135"/>
    </source>
</evidence>
<dbReference type="SUPFAM" id="SSF56784">
    <property type="entry name" value="HAD-like"/>
    <property type="match status" value="1"/>
</dbReference>
<evidence type="ECO:0000256" key="1">
    <source>
        <dbReference type="ARBA" id="ARBA00001946"/>
    </source>
</evidence>
<dbReference type="KEGG" id="tpf:TPHA_0A04910"/>
<dbReference type="GO" id="GO:0000287">
    <property type="term" value="F:magnesium ion binding"/>
    <property type="evidence" value="ECO:0007669"/>
    <property type="project" value="TreeGrafter"/>
</dbReference>
<evidence type="ECO:0000256" key="5">
    <source>
        <dbReference type="ARBA" id="ARBA00022605"/>
    </source>
</evidence>
<dbReference type="AlphaFoldDB" id="G8BNT8"/>
<evidence type="ECO:0000256" key="11">
    <source>
        <dbReference type="PIRSR" id="PIRSR604469-1"/>
    </source>
</evidence>
<dbReference type="SFLD" id="SFLDS00003">
    <property type="entry name" value="Haloacid_Dehalogenase"/>
    <property type="match status" value="1"/>
</dbReference>
<evidence type="ECO:0000256" key="9">
    <source>
        <dbReference type="ARBA" id="ARBA00023299"/>
    </source>
</evidence>
<dbReference type="Pfam" id="PF00702">
    <property type="entry name" value="Hydrolase"/>
    <property type="match status" value="1"/>
</dbReference>
<comment type="cofactor">
    <cofactor evidence="1">
        <name>Mg(2+)</name>
        <dbReference type="ChEBI" id="CHEBI:18420"/>
    </cofactor>
</comment>
<dbReference type="OrthoDB" id="27226at2759"/>
<dbReference type="Gene3D" id="3.40.50.1000">
    <property type="entry name" value="HAD superfamily/HAD-like"/>
    <property type="match status" value="1"/>
</dbReference>
<evidence type="ECO:0000256" key="3">
    <source>
        <dbReference type="ARBA" id="ARBA00009184"/>
    </source>
</evidence>
<dbReference type="GO" id="GO:0005737">
    <property type="term" value="C:cytoplasm"/>
    <property type="evidence" value="ECO:0007669"/>
    <property type="project" value="TreeGrafter"/>
</dbReference>
<dbReference type="GeneID" id="11532355"/>
<dbReference type="PANTHER" id="PTHR43344">
    <property type="entry name" value="PHOSPHOSERINE PHOSPHATASE"/>
    <property type="match status" value="1"/>
</dbReference>
<evidence type="ECO:0000313" key="12">
    <source>
        <dbReference type="EMBL" id="CCE61566.1"/>
    </source>
</evidence>
<sequence>MEYVATYISHSQELSDQQISKITNKIESQFAIKSTRSKRLGKRANDTYFIINDSKNVKNVISEIIDYYSKEIDISIQKNDENRKFKKMMVFDMDSTLIYQEVIELIASYADVEDKVREITNRAMNNEIDFKESLKQRVQLLKGLKIDTLYDDIKEKIVVTKGVPELVKFMQLEQGTKFSVLSGGFIQFADYIGDKLKFDYRRANLLEVDDEGRLTGNTIGEIVDGECKANTIQQLCSKDKFDIDIKSTVMVGDGGNDLRAMATAGFGIAWNAKPIVQQQAPSRLNTDSMLDILYMFGYTDDEIESRLSN</sequence>
<organism evidence="12 13">
    <name type="scientific">Tetrapisispora phaffii (strain ATCC 24235 / CBS 4417 / NBRC 1672 / NRRL Y-8282 / UCD 70-5)</name>
    <name type="common">Yeast</name>
    <name type="synonym">Fabospora phaffii</name>
    <dbReference type="NCBI Taxonomy" id="1071381"/>
    <lineage>
        <taxon>Eukaryota</taxon>
        <taxon>Fungi</taxon>
        <taxon>Dikarya</taxon>
        <taxon>Ascomycota</taxon>
        <taxon>Saccharomycotina</taxon>
        <taxon>Saccharomycetes</taxon>
        <taxon>Saccharomycetales</taxon>
        <taxon>Saccharomycetaceae</taxon>
        <taxon>Tetrapisispora</taxon>
    </lineage>
</organism>
<comment type="similarity">
    <text evidence="3">Belongs to the HAD-like hydrolase superfamily. SerB family.</text>
</comment>
<evidence type="ECO:0000313" key="13">
    <source>
        <dbReference type="Proteomes" id="UP000005666"/>
    </source>
</evidence>
<keyword evidence="13" id="KW-1185">Reference proteome</keyword>
<dbReference type="STRING" id="1071381.G8BNT8"/>
<dbReference type="OMA" id="LSMFKHA"/>
<dbReference type="GO" id="GO:0036424">
    <property type="term" value="F:L-phosphoserine phosphatase activity"/>
    <property type="evidence" value="ECO:0007669"/>
    <property type="project" value="EnsemblFungi"/>
</dbReference>
<accession>G8BNT8</accession>
<keyword evidence="6" id="KW-0479">Metal-binding</keyword>
<dbReference type="SFLD" id="SFLDG01137">
    <property type="entry name" value="C1.6.1:_Phosphoserine_Phosphat"/>
    <property type="match status" value="1"/>
</dbReference>
<dbReference type="InterPro" id="IPR036412">
    <property type="entry name" value="HAD-like_sf"/>
</dbReference>
<dbReference type="NCBIfam" id="TIGR01488">
    <property type="entry name" value="HAD-SF-IB"/>
    <property type="match status" value="1"/>
</dbReference>
<dbReference type="eggNOG" id="KOG1615">
    <property type="taxonomic scope" value="Eukaryota"/>
</dbReference>
<keyword evidence="7" id="KW-0378">Hydrolase</keyword>
<gene>
    <name evidence="12" type="primary">TPHA0A04910</name>
    <name evidence="12" type="ordered locus">TPHA_0A04910</name>
</gene>
<dbReference type="SFLD" id="SFLDG01136">
    <property type="entry name" value="C1.6:_Phosphoserine_Phosphatas"/>
    <property type="match status" value="1"/>
</dbReference>
<evidence type="ECO:0000256" key="7">
    <source>
        <dbReference type="ARBA" id="ARBA00022801"/>
    </source>
</evidence>
<dbReference type="NCBIfam" id="TIGR00338">
    <property type="entry name" value="serB"/>
    <property type="match status" value="1"/>
</dbReference>
<keyword evidence="9" id="KW-0718">Serine biosynthesis</keyword>
<reference evidence="12 13" key="1">
    <citation type="journal article" date="2011" name="Proc. Natl. Acad. Sci. U.S.A.">
        <title>Evolutionary erosion of yeast sex chromosomes by mating-type switching accidents.</title>
        <authorList>
            <person name="Gordon J.L."/>
            <person name="Armisen D."/>
            <person name="Proux-Wera E."/>
            <person name="Oheigeartaigh S.S."/>
            <person name="Byrne K.P."/>
            <person name="Wolfe K.H."/>
        </authorList>
    </citation>
    <scope>NUCLEOTIDE SEQUENCE [LARGE SCALE GENOMIC DNA]</scope>
    <source>
        <strain evidence="13">ATCC 24235 / CBS 4417 / NBRC 1672 / NRRL Y-8282 / UCD 70-5</strain>
    </source>
</reference>
<dbReference type="InterPro" id="IPR004469">
    <property type="entry name" value="PSP"/>
</dbReference>
<dbReference type="EC" id="3.1.3.3" evidence="4"/>
<feature type="active site" description="Nucleophile" evidence="11">
    <location>
        <position position="92"/>
    </location>
</feature>
<keyword evidence="5" id="KW-0028">Amino-acid biosynthesis</keyword>
<dbReference type="EMBL" id="HE612856">
    <property type="protein sequence ID" value="CCE61566.1"/>
    <property type="molecule type" value="Genomic_DNA"/>
</dbReference>
<evidence type="ECO:0000256" key="8">
    <source>
        <dbReference type="ARBA" id="ARBA00022842"/>
    </source>
</evidence>
<dbReference type="HOGENOM" id="CLU_036368_4_0_1"/>
<dbReference type="Proteomes" id="UP000005666">
    <property type="component" value="Chromosome 1"/>
</dbReference>
<evidence type="ECO:0000256" key="10">
    <source>
        <dbReference type="ARBA" id="ARBA00031693"/>
    </source>
</evidence>
<evidence type="ECO:0000256" key="4">
    <source>
        <dbReference type="ARBA" id="ARBA00012640"/>
    </source>
</evidence>
<feature type="active site" description="Proton donor" evidence="11">
    <location>
        <position position="94"/>
    </location>
</feature>
<protein>
    <recommendedName>
        <fullName evidence="4">phosphoserine phosphatase</fullName>
        <ecNumber evidence="4">3.1.3.3</ecNumber>
    </recommendedName>
    <alternativeName>
        <fullName evidence="10">O-phosphoserine phosphohydrolase</fullName>
    </alternativeName>
</protein>
<dbReference type="RefSeq" id="XP_003684000.1">
    <property type="nucleotide sequence ID" value="XM_003683952.1"/>
</dbReference>
<dbReference type="PANTHER" id="PTHR43344:SF2">
    <property type="entry name" value="PHOSPHOSERINE PHOSPHATASE"/>
    <property type="match status" value="1"/>
</dbReference>
<dbReference type="InterPro" id="IPR023214">
    <property type="entry name" value="HAD_sf"/>
</dbReference>
<keyword evidence="8" id="KW-0460">Magnesium</keyword>
<dbReference type="UniPathway" id="UPA00135">
    <property type="reaction ID" value="UER00198"/>
</dbReference>
<dbReference type="GO" id="GO:0006564">
    <property type="term" value="P:L-serine biosynthetic process"/>
    <property type="evidence" value="ECO:0007669"/>
    <property type="project" value="UniProtKB-KW"/>
</dbReference>
<dbReference type="InterPro" id="IPR050582">
    <property type="entry name" value="HAD-like_SerB"/>
</dbReference>